<organism evidence="2 3">
    <name type="scientific">Candidula unifasciata</name>
    <dbReference type="NCBI Taxonomy" id="100452"/>
    <lineage>
        <taxon>Eukaryota</taxon>
        <taxon>Metazoa</taxon>
        <taxon>Spiralia</taxon>
        <taxon>Lophotrochozoa</taxon>
        <taxon>Mollusca</taxon>
        <taxon>Gastropoda</taxon>
        <taxon>Heterobranchia</taxon>
        <taxon>Euthyneura</taxon>
        <taxon>Panpulmonata</taxon>
        <taxon>Eupulmonata</taxon>
        <taxon>Stylommatophora</taxon>
        <taxon>Helicina</taxon>
        <taxon>Helicoidea</taxon>
        <taxon>Geomitridae</taxon>
        <taxon>Candidula</taxon>
    </lineage>
</organism>
<dbReference type="OrthoDB" id="9978460at2759"/>
<dbReference type="InterPro" id="IPR016135">
    <property type="entry name" value="UBQ-conjugating_enzyme/RWD"/>
</dbReference>
<protein>
    <recommendedName>
        <fullName evidence="1">UBC core domain-containing protein</fullName>
    </recommendedName>
</protein>
<dbReference type="Proteomes" id="UP000678393">
    <property type="component" value="Unassembled WGS sequence"/>
</dbReference>
<dbReference type="InterPro" id="IPR000608">
    <property type="entry name" value="UBC"/>
</dbReference>
<evidence type="ECO:0000313" key="2">
    <source>
        <dbReference type="EMBL" id="CAG5122095.1"/>
    </source>
</evidence>
<proteinExistence type="predicted"/>
<sequence>MADCSRAYMKELYKLTRTVDKLTCGQARIDLDCEKERSFYLLITPDDGYFKGATCKFQVTIPEAFPTEAPQVHCLNRIYHPNIDIDSCKSEVCVNLLGEDWQPGVGLDGCVMAVLYIFHHPNFEDALNQLFDDDPMNELEFIKNVAVSLRGGEVDGFTFDQLLDDGNLAKNNWGDEKSSNNQDKICKDTNMKMKEVGIIENRNGNEYGNSFFGDHAERAEEHITNGNKACKDFTEAGTIENRYKENIVNDNCFCMGQVGQATNVSNQDKTCKETYTNRNDNEDVTFNGVFFGIDNEFENVNIKPNSTATEFNTDFYINRHEQDTNTTKSTIVNENTRYSSVCIMSSFALTMAGLNSHIWHKVLTIIQRFYTH</sequence>
<dbReference type="CDD" id="cd23794">
    <property type="entry name" value="UBCc_UBE2F_UBE2M"/>
    <property type="match status" value="1"/>
</dbReference>
<reference evidence="2" key="1">
    <citation type="submission" date="2021-04" db="EMBL/GenBank/DDBJ databases">
        <authorList>
            <consortium name="Molecular Ecology Group"/>
        </authorList>
    </citation>
    <scope>NUCLEOTIDE SEQUENCE</scope>
</reference>
<dbReference type="AlphaFoldDB" id="A0A8S3Z298"/>
<evidence type="ECO:0000259" key="1">
    <source>
        <dbReference type="PROSITE" id="PS50127"/>
    </source>
</evidence>
<dbReference type="EMBL" id="CAJHNH020001225">
    <property type="protein sequence ID" value="CAG5122095.1"/>
    <property type="molecule type" value="Genomic_DNA"/>
</dbReference>
<dbReference type="SUPFAM" id="SSF54495">
    <property type="entry name" value="UBC-like"/>
    <property type="match status" value="1"/>
</dbReference>
<evidence type="ECO:0000313" key="3">
    <source>
        <dbReference type="Proteomes" id="UP000678393"/>
    </source>
</evidence>
<dbReference type="PANTHER" id="PTHR24068">
    <property type="entry name" value="UBIQUITIN-CONJUGATING ENZYME E2"/>
    <property type="match status" value="1"/>
</dbReference>
<feature type="domain" description="UBC core" evidence="1">
    <location>
        <begin position="3"/>
        <end position="154"/>
    </location>
</feature>
<dbReference type="Pfam" id="PF00179">
    <property type="entry name" value="UQ_con"/>
    <property type="match status" value="1"/>
</dbReference>
<accession>A0A8S3Z298</accession>
<dbReference type="PROSITE" id="PS50127">
    <property type="entry name" value="UBC_2"/>
    <property type="match status" value="1"/>
</dbReference>
<comment type="caution">
    <text evidence="2">The sequence shown here is derived from an EMBL/GenBank/DDBJ whole genome shotgun (WGS) entry which is preliminary data.</text>
</comment>
<gene>
    <name evidence="2" type="ORF">CUNI_LOCUS7653</name>
</gene>
<keyword evidence="3" id="KW-1185">Reference proteome</keyword>
<dbReference type="Gene3D" id="3.10.110.10">
    <property type="entry name" value="Ubiquitin Conjugating Enzyme"/>
    <property type="match status" value="1"/>
</dbReference>
<dbReference type="SMART" id="SM00212">
    <property type="entry name" value="UBCc"/>
    <property type="match status" value="1"/>
</dbReference>
<name>A0A8S3Z298_9EUPU</name>